<keyword evidence="3" id="KW-1185">Reference proteome</keyword>
<evidence type="ECO:0000313" key="2">
    <source>
        <dbReference type="EMBL" id="ACZ39510.1"/>
    </source>
</evidence>
<dbReference type="OrthoDB" id="159385at2"/>
<gene>
    <name evidence="2" type="ordered locus">Sthe_2082</name>
</gene>
<evidence type="ECO:0000256" key="1">
    <source>
        <dbReference type="SAM" id="Phobius"/>
    </source>
</evidence>
<dbReference type="InParanoid" id="D1C5V8"/>
<dbReference type="HOGENOM" id="CLU_407622_0_0_0"/>
<organism evidence="2 3">
    <name type="scientific">Sphaerobacter thermophilus (strain ATCC 49802 / DSM 20745 / KCCM 41009 / NCIMB 13125 / S 6022)</name>
    <dbReference type="NCBI Taxonomy" id="479434"/>
    <lineage>
        <taxon>Bacteria</taxon>
        <taxon>Pseudomonadati</taxon>
        <taxon>Thermomicrobiota</taxon>
        <taxon>Thermomicrobia</taxon>
        <taxon>Sphaerobacterales</taxon>
        <taxon>Sphaerobacterineae</taxon>
        <taxon>Sphaerobacteraceae</taxon>
        <taxon>Sphaerobacter</taxon>
    </lineage>
</organism>
<dbReference type="KEGG" id="sti:Sthe_2082"/>
<accession>D1C5V8</accession>
<evidence type="ECO:0000313" key="3">
    <source>
        <dbReference type="Proteomes" id="UP000002027"/>
    </source>
</evidence>
<feature type="transmembrane region" description="Helical" evidence="1">
    <location>
        <begin position="102"/>
        <end position="124"/>
    </location>
</feature>
<feature type="transmembrane region" description="Helical" evidence="1">
    <location>
        <begin position="217"/>
        <end position="236"/>
    </location>
</feature>
<reference evidence="3" key="1">
    <citation type="submission" date="2009-11" db="EMBL/GenBank/DDBJ databases">
        <title>The complete chromosome 1 of Sphaerobacter thermophilus DSM 20745.</title>
        <authorList>
            <person name="Lucas S."/>
            <person name="Copeland A."/>
            <person name="Lapidus A."/>
            <person name="Glavina del Rio T."/>
            <person name="Dalin E."/>
            <person name="Tice H."/>
            <person name="Bruce D."/>
            <person name="Goodwin L."/>
            <person name="Pitluck S."/>
            <person name="Kyrpides N."/>
            <person name="Mavromatis K."/>
            <person name="Ivanova N."/>
            <person name="Mikhailova N."/>
            <person name="LaButti K.M."/>
            <person name="Clum A."/>
            <person name="Sun H.I."/>
            <person name="Brettin T."/>
            <person name="Detter J.C."/>
            <person name="Han C."/>
            <person name="Larimer F."/>
            <person name="Land M."/>
            <person name="Hauser L."/>
            <person name="Markowitz V."/>
            <person name="Cheng J.F."/>
            <person name="Hugenholtz P."/>
            <person name="Woyke T."/>
            <person name="Wu D."/>
            <person name="Steenblock K."/>
            <person name="Schneider S."/>
            <person name="Pukall R."/>
            <person name="Goeker M."/>
            <person name="Klenk H.P."/>
            <person name="Eisen J.A."/>
        </authorList>
    </citation>
    <scope>NUCLEOTIDE SEQUENCE [LARGE SCALE GENOMIC DNA]</scope>
    <source>
        <strain evidence="3">ATCC 49802 / DSM 20745 / S 6022</strain>
    </source>
</reference>
<feature type="transmembrane region" description="Helical" evidence="1">
    <location>
        <begin position="136"/>
        <end position="158"/>
    </location>
</feature>
<keyword evidence="1" id="KW-0812">Transmembrane</keyword>
<feature type="transmembrane region" description="Helical" evidence="1">
    <location>
        <begin position="163"/>
        <end position="182"/>
    </location>
</feature>
<name>D1C5V8_SPHTD</name>
<feature type="transmembrane region" description="Helical" evidence="1">
    <location>
        <begin position="56"/>
        <end position="76"/>
    </location>
</feature>
<feature type="transmembrane region" description="Helical" evidence="1">
    <location>
        <begin position="248"/>
        <end position="267"/>
    </location>
</feature>
<proteinExistence type="predicted"/>
<feature type="transmembrane region" description="Helical" evidence="1">
    <location>
        <begin position="21"/>
        <end position="44"/>
    </location>
</feature>
<dbReference type="EMBL" id="CP001823">
    <property type="protein sequence ID" value="ACZ39510.1"/>
    <property type="molecule type" value="Genomic_DNA"/>
</dbReference>
<dbReference type="Proteomes" id="UP000002027">
    <property type="component" value="Chromosome 1"/>
</dbReference>
<dbReference type="STRING" id="479434.Sthe_2082"/>
<dbReference type="RefSeq" id="WP_012872556.1">
    <property type="nucleotide sequence ID" value="NC_013523.1"/>
</dbReference>
<protein>
    <submittedName>
        <fullName evidence="2">Uncharacterized protein</fullName>
    </submittedName>
</protein>
<sequence length="684" mass="74306">MTDLACRLVRTWRTELRLLCFHWTFPVLHLLWAGLLLFTFRTWIGVTAEAALSTELGNLSIGAVSLVSLIVGAVGASRSARTRFDDLEQTYPTGAEVMLGRWLATVTALLSALIVPLVLAFRVGPVDSFTRAVPRYLLEATITFAFASAIGWCAVVWLGNRRWIYPVLAAGWVAVSPMSRILTGGRGISSLLDFTRMNRAEYQELWGRFLAGELPALFNRFYAGLALGVLALAILLTQHRRTRRLPILTGAVVLAGLTFALTGGVRYNSLLTEWSAEAVAIDFSGGEPAEVVSDREVIDAWEIDADLRDLARPRFDARMTLRNAGSTPISDATLTLYHDLVVVDSSLPVTRDGDQLTLALPEPLAPGAATEVRLTYEGAFAVYVRYQQGKPQLTYFVGPGGVRLLPAVGWYPLAGVSGLDDLNRFESQNHPPGAFRLTVQAPAGFGVTSNLPPVGDGVFAAEHVTGAFLFAAPRLRTEQVGRVTVAAPDVLLPRARAYAARYEATLERLTPFFPTVQIDGMTFALLDGLPGYALERAPAGRQILLVFDADQIDSLDRSLEMDAQYFGSWVLNSLWTAALGAPVDPDGERWLVPWTLDLFLWAYAREEGDPEKIAATIDAYGRSLPGGDNGSKLPARTLLDIYRQRGAAGIQAVIDRLLANPASLDGVTSDEAIAAWYKEAAGVS</sequence>
<keyword evidence="1" id="KW-0472">Membrane</keyword>
<keyword evidence="1" id="KW-1133">Transmembrane helix</keyword>
<reference evidence="2 3" key="2">
    <citation type="journal article" date="2010" name="Stand. Genomic Sci.">
        <title>Complete genome sequence of Desulfohalobium retbaense type strain (HR(100)).</title>
        <authorList>
            <person name="Spring S."/>
            <person name="Nolan M."/>
            <person name="Lapidus A."/>
            <person name="Glavina Del Rio T."/>
            <person name="Copeland A."/>
            <person name="Tice H."/>
            <person name="Cheng J.F."/>
            <person name="Lucas S."/>
            <person name="Land M."/>
            <person name="Chen F."/>
            <person name="Bruce D."/>
            <person name="Goodwin L."/>
            <person name="Pitluck S."/>
            <person name="Ivanova N."/>
            <person name="Mavromatis K."/>
            <person name="Mikhailova N."/>
            <person name="Pati A."/>
            <person name="Chen A."/>
            <person name="Palaniappan K."/>
            <person name="Hauser L."/>
            <person name="Chang Y.J."/>
            <person name="Jeffries C.D."/>
            <person name="Munk C."/>
            <person name="Kiss H."/>
            <person name="Chain P."/>
            <person name="Han C."/>
            <person name="Brettin T."/>
            <person name="Detter J.C."/>
            <person name="Schuler E."/>
            <person name="Goker M."/>
            <person name="Rohde M."/>
            <person name="Bristow J."/>
            <person name="Eisen J.A."/>
            <person name="Markowitz V."/>
            <person name="Hugenholtz P."/>
            <person name="Kyrpides N.C."/>
            <person name="Klenk H.P."/>
        </authorList>
    </citation>
    <scope>NUCLEOTIDE SEQUENCE [LARGE SCALE GENOMIC DNA]</scope>
    <source>
        <strain evidence="3">ATCC 49802 / DSM 20745 / S 6022</strain>
    </source>
</reference>
<dbReference type="AlphaFoldDB" id="D1C5V8"/>